<dbReference type="AlphaFoldDB" id="A0A7L7L5W7"/>
<dbReference type="EMBL" id="CP055153">
    <property type="protein sequence ID" value="QMU28180.1"/>
    <property type="molecule type" value="Genomic_DNA"/>
</dbReference>
<evidence type="ECO:0000313" key="2">
    <source>
        <dbReference type="EMBL" id="QMU28180.1"/>
    </source>
</evidence>
<dbReference type="SUPFAM" id="SSF109854">
    <property type="entry name" value="DinB/YfiT-like putative metalloenzymes"/>
    <property type="match status" value="1"/>
</dbReference>
<gene>
    <name evidence="2" type="ORF">HUW48_09065</name>
</gene>
<dbReference type="Gene3D" id="1.20.120.450">
    <property type="entry name" value="dinb family like domain"/>
    <property type="match status" value="1"/>
</dbReference>
<feature type="domain" description="DinB-like" evidence="1">
    <location>
        <begin position="16"/>
        <end position="168"/>
    </location>
</feature>
<dbReference type="KEGG" id="add:HUW48_09065"/>
<proteinExistence type="predicted"/>
<dbReference type="Pfam" id="PF12867">
    <property type="entry name" value="DinB_2"/>
    <property type="match status" value="1"/>
</dbReference>
<organism evidence="2 3">
    <name type="scientific">Adhaeribacter radiodurans</name>
    <dbReference type="NCBI Taxonomy" id="2745197"/>
    <lineage>
        <taxon>Bacteria</taxon>
        <taxon>Pseudomonadati</taxon>
        <taxon>Bacteroidota</taxon>
        <taxon>Cytophagia</taxon>
        <taxon>Cytophagales</taxon>
        <taxon>Hymenobacteraceae</taxon>
        <taxon>Adhaeribacter</taxon>
    </lineage>
</organism>
<name>A0A7L7L5W7_9BACT</name>
<evidence type="ECO:0000313" key="3">
    <source>
        <dbReference type="Proteomes" id="UP000514509"/>
    </source>
</evidence>
<evidence type="ECO:0000259" key="1">
    <source>
        <dbReference type="Pfam" id="PF12867"/>
    </source>
</evidence>
<dbReference type="InterPro" id="IPR034660">
    <property type="entry name" value="DinB/YfiT-like"/>
</dbReference>
<dbReference type="RefSeq" id="WP_182415368.1">
    <property type="nucleotide sequence ID" value="NZ_CP055153.1"/>
</dbReference>
<sequence>MKLKDLIQNVQDARLHFLATTSPLTDEQVIFKPSSENWCITEIVEHMVWAELGGINGIWKAIAGIKNKQPVWMGEAIHQGLSIEQIIQKTWREKEIVPENAKPSWGGPIDYWRASLLNNQNLLQLLSSALEGLNPEIVIYPHIISGPLNVYQRLEFLRFHLERHQKQIENIKAHPDFPQS</sequence>
<dbReference type="Proteomes" id="UP000514509">
    <property type="component" value="Chromosome"/>
</dbReference>
<protein>
    <submittedName>
        <fullName evidence="2">DinB family protein</fullName>
    </submittedName>
</protein>
<dbReference type="InterPro" id="IPR024775">
    <property type="entry name" value="DinB-like"/>
</dbReference>
<accession>A0A7L7L5W7</accession>
<keyword evidence="3" id="KW-1185">Reference proteome</keyword>
<reference evidence="2 3" key="1">
    <citation type="submission" date="2020-08" db="EMBL/GenBank/DDBJ databases">
        <title>Adhaeribacter dokdonensis sp. nov., isolated from the rhizosphere of Elymus tsukushiensis, a plant native to the Dokdo Islands, Republic of Korea.</title>
        <authorList>
            <person name="Ghim S.Y."/>
        </authorList>
    </citation>
    <scope>NUCLEOTIDE SEQUENCE [LARGE SCALE GENOMIC DNA]</scope>
    <source>
        <strain evidence="2 3">KUDC8001</strain>
    </source>
</reference>